<keyword evidence="5" id="KW-0029">Amino-acid transport</keyword>
<dbReference type="InterPro" id="IPR010065">
    <property type="entry name" value="AA_ABC_transptr_permease_3TM"/>
</dbReference>
<comment type="caution">
    <text evidence="10">The sequence shown here is derived from an EMBL/GenBank/DDBJ whole genome shotgun (WGS) entry which is preliminary data.</text>
</comment>
<dbReference type="PANTHER" id="PTHR30614:SF0">
    <property type="entry name" value="L-CYSTINE TRANSPORT SYSTEM PERMEASE PROTEIN TCYL"/>
    <property type="match status" value="1"/>
</dbReference>
<feature type="transmembrane region" description="Helical" evidence="8">
    <location>
        <begin position="194"/>
        <end position="213"/>
    </location>
</feature>
<dbReference type="CDD" id="cd06261">
    <property type="entry name" value="TM_PBP2"/>
    <property type="match status" value="1"/>
</dbReference>
<evidence type="ECO:0000256" key="5">
    <source>
        <dbReference type="ARBA" id="ARBA00022970"/>
    </source>
</evidence>
<dbReference type="InterPro" id="IPR043429">
    <property type="entry name" value="ArtM/GltK/GlnP/TcyL/YhdX-like"/>
</dbReference>
<name>A0ABN2NP13_9MICO</name>
<dbReference type="SUPFAM" id="SSF161098">
    <property type="entry name" value="MetI-like"/>
    <property type="match status" value="1"/>
</dbReference>
<feature type="transmembrane region" description="Helical" evidence="8">
    <location>
        <begin position="53"/>
        <end position="81"/>
    </location>
</feature>
<dbReference type="PANTHER" id="PTHR30614">
    <property type="entry name" value="MEMBRANE COMPONENT OF AMINO ACID ABC TRANSPORTER"/>
    <property type="match status" value="1"/>
</dbReference>
<keyword evidence="11" id="KW-1185">Reference proteome</keyword>
<gene>
    <name evidence="10" type="primary">ehuC</name>
    <name evidence="10" type="ORF">GCM10009751_34800</name>
</gene>
<evidence type="ECO:0000256" key="2">
    <source>
        <dbReference type="ARBA" id="ARBA00022448"/>
    </source>
</evidence>
<evidence type="ECO:0000256" key="4">
    <source>
        <dbReference type="ARBA" id="ARBA00022692"/>
    </source>
</evidence>
<evidence type="ECO:0000313" key="11">
    <source>
        <dbReference type="Proteomes" id="UP001501094"/>
    </source>
</evidence>
<protein>
    <submittedName>
        <fullName evidence="10">Ectoine/hydroxyectoine ABC transporter permease subunit EhuC</fullName>
    </submittedName>
</protein>
<organism evidence="10 11">
    <name type="scientific">Myceligenerans crystallogenes</name>
    <dbReference type="NCBI Taxonomy" id="316335"/>
    <lineage>
        <taxon>Bacteria</taxon>
        <taxon>Bacillati</taxon>
        <taxon>Actinomycetota</taxon>
        <taxon>Actinomycetes</taxon>
        <taxon>Micrococcales</taxon>
        <taxon>Promicromonosporaceae</taxon>
        <taxon>Myceligenerans</taxon>
    </lineage>
</organism>
<dbReference type="Pfam" id="PF00528">
    <property type="entry name" value="BPD_transp_1"/>
    <property type="match status" value="1"/>
</dbReference>
<proteinExistence type="inferred from homology"/>
<comment type="similarity">
    <text evidence="8">Belongs to the binding-protein-dependent transport system permease family.</text>
</comment>
<accession>A0ABN2NP13</accession>
<feature type="domain" description="ABC transmembrane type-1" evidence="9">
    <location>
        <begin position="14"/>
        <end position="213"/>
    </location>
</feature>
<comment type="subcellular location">
    <subcellularLocation>
        <location evidence="1 8">Cell membrane</location>
        <topology evidence="1 8">Multi-pass membrane protein</topology>
    </subcellularLocation>
</comment>
<evidence type="ECO:0000256" key="3">
    <source>
        <dbReference type="ARBA" id="ARBA00022475"/>
    </source>
</evidence>
<dbReference type="PROSITE" id="PS50928">
    <property type="entry name" value="ABC_TM1"/>
    <property type="match status" value="1"/>
</dbReference>
<keyword evidence="2 8" id="KW-0813">Transport</keyword>
<keyword evidence="6 8" id="KW-1133">Transmembrane helix</keyword>
<dbReference type="NCBIfam" id="TIGR01726">
    <property type="entry name" value="HEQRo_perm_3TM"/>
    <property type="match status" value="1"/>
</dbReference>
<evidence type="ECO:0000313" key="10">
    <source>
        <dbReference type="EMBL" id="GAA1872475.1"/>
    </source>
</evidence>
<evidence type="ECO:0000256" key="8">
    <source>
        <dbReference type="RuleBase" id="RU363032"/>
    </source>
</evidence>
<dbReference type="RefSeq" id="WP_344105404.1">
    <property type="nucleotide sequence ID" value="NZ_BAAANL010000008.1"/>
</dbReference>
<dbReference type="InterPro" id="IPR000515">
    <property type="entry name" value="MetI-like"/>
</dbReference>
<dbReference type="InterPro" id="IPR035906">
    <property type="entry name" value="MetI-like_sf"/>
</dbReference>
<keyword evidence="4 8" id="KW-0812">Transmembrane</keyword>
<keyword evidence="7 8" id="KW-0472">Membrane</keyword>
<dbReference type="Gene3D" id="1.10.3720.10">
    <property type="entry name" value="MetI-like"/>
    <property type="match status" value="1"/>
</dbReference>
<evidence type="ECO:0000256" key="1">
    <source>
        <dbReference type="ARBA" id="ARBA00004651"/>
    </source>
</evidence>
<evidence type="ECO:0000256" key="7">
    <source>
        <dbReference type="ARBA" id="ARBA00023136"/>
    </source>
</evidence>
<keyword evidence="3" id="KW-1003">Cell membrane</keyword>
<evidence type="ECO:0000256" key="6">
    <source>
        <dbReference type="ARBA" id="ARBA00022989"/>
    </source>
</evidence>
<feature type="transmembrane region" description="Helical" evidence="8">
    <location>
        <begin position="20"/>
        <end position="41"/>
    </location>
</feature>
<evidence type="ECO:0000259" key="9">
    <source>
        <dbReference type="PROSITE" id="PS50928"/>
    </source>
</evidence>
<sequence length="248" mass="26515">MDSWLLTGNQYGLLLGSSLVTIQILVYSFALGIVLSLVVGVGRLSRHAWVRGISLVFVELARGISSIVLLFVVAIALPILFGLDQANLILLATIALGINMGGYGAEIIRGAIQSVPKGQTEAAISLNLTPFQRLRHVVLPQAMTVILPPLGNLTIEILKGTALVSLVGTTDIMQMARNIRQQQLAEAVGTLPGLYLNVLILYFVLAQVINLLFKLAERRNEARYRGGPALTGSELAPLTAAANRGGNR</sequence>
<dbReference type="EMBL" id="BAAANL010000008">
    <property type="protein sequence ID" value="GAA1872475.1"/>
    <property type="molecule type" value="Genomic_DNA"/>
</dbReference>
<reference evidence="10 11" key="1">
    <citation type="journal article" date="2019" name="Int. J. Syst. Evol. Microbiol.">
        <title>The Global Catalogue of Microorganisms (GCM) 10K type strain sequencing project: providing services to taxonomists for standard genome sequencing and annotation.</title>
        <authorList>
            <consortium name="The Broad Institute Genomics Platform"/>
            <consortium name="The Broad Institute Genome Sequencing Center for Infectious Disease"/>
            <person name="Wu L."/>
            <person name="Ma J."/>
        </authorList>
    </citation>
    <scope>NUCLEOTIDE SEQUENCE [LARGE SCALE GENOMIC DNA]</scope>
    <source>
        <strain evidence="10 11">JCM 14326</strain>
    </source>
</reference>
<dbReference type="Proteomes" id="UP001501094">
    <property type="component" value="Unassembled WGS sequence"/>
</dbReference>